<evidence type="ECO:0000313" key="2">
    <source>
        <dbReference type="EMBL" id="MBC1180052.1"/>
    </source>
</evidence>
<protein>
    <submittedName>
        <fullName evidence="2">Uncharacterized protein</fullName>
    </submittedName>
</protein>
<evidence type="ECO:0000256" key="1">
    <source>
        <dbReference type="SAM" id="Phobius"/>
    </source>
</evidence>
<dbReference type="EMBL" id="GITU01011349">
    <property type="protein sequence ID" value="MBC1180052.1"/>
    <property type="molecule type" value="Transcribed_RNA"/>
</dbReference>
<dbReference type="AlphaFoldDB" id="A0A7G3B206"/>
<keyword evidence="1" id="KW-1133">Transmembrane helix</keyword>
<organism evidence="2">
    <name type="scientific">Lutzomyia longipalpis</name>
    <name type="common">Sand fly</name>
    <dbReference type="NCBI Taxonomy" id="7200"/>
    <lineage>
        <taxon>Eukaryota</taxon>
        <taxon>Metazoa</taxon>
        <taxon>Ecdysozoa</taxon>
        <taxon>Arthropoda</taxon>
        <taxon>Hexapoda</taxon>
        <taxon>Insecta</taxon>
        <taxon>Pterygota</taxon>
        <taxon>Neoptera</taxon>
        <taxon>Endopterygota</taxon>
        <taxon>Diptera</taxon>
        <taxon>Nematocera</taxon>
        <taxon>Psychodoidea</taxon>
        <taxon>Psychodidae</taxon>
        <taxon>Lutzomyia</taxon>
        <taxon>Lutzomyia</taxon>
    </lineage>
</organism>
<accession>A0A7G3B206</accession>
<feature type="transmembrane region" description="Helical" evidence="1">
    <location>
        <begin position="39"/>
        <end position="62"/>
    </location>
</feature>
<keyword evidence="1" id="KW-0472">Membrane</keyword>
<keyword evidence="1" id="KW-0812">Transmembrane</keyword>
<feature type="transmembrane region" description="Helical" evidence="1">
    <location>
        <begin position="12"/>
        <end position="33"/>
    </location>
</feature>
<proteinExistence type="predicted"/>
<sequence>MHTTKRIFRTSHTLRLCCAFLHALDLYFVNIYVLCVYSYMYYNVVAMIKVPVITASTLFIWWSNKSLNRLTMQLLPM</sequence>
<name>A0A7G3B206_LUTLO</name>
<reference evidence="2" key="1">
    <citation type="journal article" date="2020" name="BMC">
        <title>Leishmania infection induces a limited differential gene expression in the sand fly midgut.</title>
        <authorList>
            <person name="Coutinho-Abreu I.V."/>
            <person name="Serafim T.D."/>
            <person name="Meneses C."/>
            <person name="Kamhawi S."/>
            <person name="Oliveira F."/>
            <person name="Valenzuela J.G."/>
        </authorList>
    </citation>
    <scope>NUCLEOTIDE SEQUENCE</scope>
    <source>
        <strain evidence="2">Jacobina</strain>
        <tissue evidence="2">Midgut</tissue>
    </source>
</reference>